<dbReference type="EMBL" id="CAFAAI010000091">
    <property type="protein sequence ID" value="CAB4794325.1"/>
    <property type="molecule type" value="Genomic_DNA"/>
</dbReference>
<evidence type="ECO:0000256" key="7">
    <source>
        <dbReference type="SAM" id="Phobius"/>
    </source>
</evidence>
<keyword evidence="3" id="KW-1003">Cell membrane</keyword>
<dbReference type="PANTHER" id="PTHR30151:SF41">
    <property type="entry name" value="ABC TRANSPORTER PERMEASE PROTEIN"/>
    <property type="match status" value="1"/>
</dbReference>
<gene>
    <name evidence="9" type="ORF">UFOPK2992_00648</name>
</gene>
<dbReference type="GO" id="GO:0055085">
    <property type="term" value="P:transmembrane transport"/>
    <property type="evidence" value="ECO:0007669"/>
    <property type="project" value="InterPro"/>
</dbReference>
<dbReference type="AlphaFoldDB" id="A0A6J6XDW7"/>
<dbReference type="Gene3D" id="1.10.3720.10">
    <property type="entry name" value="MetI-like"/>
    <property type="match status" value="1"/>
</dbReference>
<dbReference type="PROSITE" id="PS50928">
    <property type="entry name" value="ABC_TM1"/>
    <property type="match status" value="1"/>
</dbReference>
<evidence type="ECO:0000256" key="1">
    <source>
        <dbReference type="ARBA" id="ARBA00004651"/>
    </source>
</evidence>
<organism evidence="9">
    <name type="scientific">freshwater metagenome</name>
    <dbReference type="NCBI Taxonomy" id="449393"/>
    <lineage>
        <taxon>unclassified sequences</taxon>
        <taxon>metagenomes</taxon>
        <taxon>ecological metagenomes</taxon>
    </lineage>
</organism>
<dbReference type="SUPFAM" id="SSF161098">
    <property type="entry name" value="MetI-like"/>
    <property type="match status" value="1"/>
</dbReference>
<proteinExistence type="predicted"/>
<feature type="transmembrane region" description="Helical" evidence="7">
    <location>
        <begin position="125"/>
        <end position="143"/>
    </location>
</feature>
<feature type="transmembrane region" description="Helical" evidence="7">
    <location>
        <begin position="255"/>
        <end position="275"/>
    </location>
</feature>
<accession>A0A6J6XDW7</accession>
<dbReference type="PANTHER" id="PTHR30151">
    <property type="entry name" value="ALKANE SULFONATE ABC TRANSPORTER-RELATED, MEMBRANE SUBUNIT"/>
    <property type="match status" value="1"/>
</dbReference>
<evidence type="ECO:0000256" key="5">
    <source>
        <dbReference type="ARBA" id="ARBA00022989"/>
    </source>
</evidence>
<sequence length="291" mass="31545">MSLNVSVAADEPIVDPGAPASSDRRGFEWSRVIGPAAVLVIFVALWHYMHSDGMRRFFDKPGFLLPAPETVINDAFLNTLARGKLFTGLGWTTLVALTGLLITIVVGVSLAVMMAQAKWVERSTYPYLVALQAIPILSIVPVINSVFGGGISSRLFVCVMISIFPIVTNTLFGLTSADVGQHDLFTLRGASRRTRLFKLQLPSAMPAIFTGFRISAGLSVIGAVVGEQFFRKGSKPGIGIVMENYRQKGIYPQTYGGLILAAALGIAMFLVFGWISKRVVGHWHESARKTT</sequence>
<evidence type="ECO:0000313" key="9">
    <source>
        <dbReference type="EMBL" id="CAB4794325.1"/>
    </source>
</evidence>
<feature type="transmembrane region" description="Helical" evidence="7">
    <location>
        <begin position="155"/>
        <end position="174"/>
    </location>
</feature>
<keyword evidence="6 7" id="KW-0472">Membrane</keyword>
<dbReference type="InterPro" id="IPR000515">
    <property type="entry name" value="MetI-like"/>
</dbReference>
<evidence type="ECO:0000259" key="8">
    <source>
        <dbReference type="PROSITE" id="PS50928"/>
    </source>
</evidence>
<evidence type="ECO:0000256" key="6">
    <source>
        <dbReference type="ARBA" id="ARBA00023136"/>
    </source>
</evidence>
<dbReference type="InterPro" id="IPR035906">
    <property type="entry name" value="MetI-like_sf"/>
</dbReference>
<feature type="domain" description="ABC transmembrane type-1" evidence="8">
    <location>
        <begin position="89"/>
        <end position="276"/>
    </location>
</feature>
<evidence type="ECO:0000256" key="3">
    <source>
        <dbReference type="ARBA" id="ARBA00022475"/>
    </source>
</evidence>
<dbReference type="Pfam" id="PF00528">
    <property type="entry name" value="BPD_transp_1"/>
    <property type="match status" value="1"/>
</dbReference>
<protein>
    <submittedName>
        <fullName evidence="9">Unannotated protein</fullName>
    </submittedName>
</protein>
<comment type="subcellular location">
    <subcellularLocation>
        <location evidence="1">Cell membrane</location>
        <topology evidence="1">Multi-pass membrane protein</topology>
    </subcellularLocation>
</comment>
<feature type="transmembrane region" description="Helical" evidence="7">
    <location>
        <begin position="29"/>
        <end position="48"/>
    </location>
</feature>
<evidence type="ECO:0000256" key="2">
    <source>
        <dbReference type="ARBA" id="ARBA00022448"/>
    </source>
</evidence>
<feature type="transmembrane region" description="Helical" evidence="7">
    <location>
        <begin position="204"/>
        <end position="225"/>
    </location>
</feature>
<keyword evidence="4 7" id="KW-0812">Transmembrane</keyword>
<evidence type="ECO:0000256" key="4">
    <source>
        <dbReference type="ARBA" id="ARBA00022692"/>
    </source>
</evidence>
<keyword evidence="5 7" id="KW-1133">Transmembrane helix</keyword>
<name>A0A6J6XDW7_9ZZZZ</name>
<dbReference type="GO" id="GO:0005886">
    <property type="term" value="C:plasma membrane"/>
    <property type="evidence" value="ECO:0007669"/>
    <property type="project" value="UniProtKB-SubCell"/>
</dbReference>
<dbReference type="CDD" id="cd06261">
    <property type="entry name" value="TM_PBP2"/>
    <property type="match status" value="1"/>
</dbReference>
<reference evidence="9" key="1">
    <citation type="submission" date="2020-05" db="EMBL/GenBank/DDBJ databases">
        <authorList>
            <person name="Chiriac C."/>
            <person name="Salcher M."/>
            <person name="Ghai R."/>
            <person name="Kavagutti S V."/>
        </authorList>
    </citation>
    <scope>NUCLEOTIDE SEQUENCE</scope>
</reference>
<feature type="transmembrane region" description="Helical" evidence="7">
    <location>
        <begin position="89"/>
        <end position="113"/>
    </location>
</feature>
<keyword evidence="2" id="KW-0813">Transport</keyword>